<proteinExistence type="inferred from homology"/>
<dbReference type="HOGENOM" id="CLU_032482_2_0_3"/>
<sequence>MRHLINIRLPSSLPFSLKESLWWIKVDEDGKILSLNPMSDTTPVKGEDWSGDWISPRAVDLQINGGLGLSFVDLDIQQLPKLIELLDFLWAEGVEAISPTLVSCSIKALRNSLDVFRLARQQSSSSRCKLLGAHLEGPFLSKDFKGAHDSKHICLPSLLALEERIRGFEKEITLVTLAPELPGSLEVISKLRELGIIISLGHSAADSETSNLAFKSGVSMITHIFNAMPGLHHRFPGPIGEALSHGEISLGLIADGVHVHPNIASILQKLASDQIFLVSDALAPYGLSKNQFDWDKRVLLIEEGICRLEEGTLAGTTLPLLDGCKRFARWTKQPSAAIWAATVSPRIFLQKRKNIHEFFIGQSLQKLLRWHCNFDSNSLNWNIAE</sequence>
<evidence type="ECO:0000256" key="4">
    <source>
        <dbReference type="PIRNR" id="PIRNR038994"/>
    </source>
</evidence>
<reference evidence="8 9" key="1">
    <citation type="journal article" date="2003" name="Proc. Natl. Acad. Sci. U.S.A.">
        <title>Genome sequence of the cyanobacterium Prochlorococcus marinus SS120, a nearly minimal oxyphototrophic genome.</title>
        <authorList>
            <person name="Dufresne A."/>
            <person name="Salanoubat M."/>
            <person name="Partensky F."/>
            <person name="Artiguenave F."/>
            <person name="Axmann I.M."/>
            <person name="Barbe V."/>
            <person name="Duprat S."/>
            <person name="Galperin M.Y."/>
            <person name="Koonin E.V."/>
            <person name="Le Gall F."/>
            <person name="Makarova K.S."/>
            <person name="Ostrowski M."/>
            <person name="Oztas S."/>
            <person name="Robert C."/>
            <person name="Rogozin I.B."/>
            <person name="Scanlan D.J."/>
            <person name="Tandeau de Marsac N."/>
            <person name="Weissenbach J."/>
            <person name="Wincker P."/>
            <person name="Wolf Y.I."/>
            <person name="Hess W.R."/>
        </authorList>
    </citation>
    <scope>NUCLEOTIDE SEQUENCE [LARGE SCALE GENOMIC DNA]</scope>
    <source>
        <strain evidence="9">SARG / CCMP1375 / SS120</strain>
    </source>
</reference>
<feature type="binding site" evidence="6">
    <location>
        <begin position="226"/>
        <end position="227"/>
    </location>
    <ligand>
        <name>substrate</name>
    </ligand>
</feature>
<dbReference type="PANTHER" id="PTHR11113">
    <property type="entry name" value="N-ACETYLGLUCOSAMINE-6-PHOSPHATE DEACETYLASE"/>
    <property type="match status" value="1"/>
</dbReference>
<comment type="cofactor">
    <cofactor evidence="7">
        <name>a divalent metal cation</name>
        <dbReference type="ChEBI" id="CHEBI:60240"/>
    </cofactor>
    <text evidence="7">Binds 1 divalent metal cation per subunit.</text>
</comment>
<dbReference type="PATRIC" id="fig|167539.5.peg.199"/>
<feature type="binding site" evidence="6">
    <location>
        <begin position="313"/>
        <end position="315"/>
    </location>
    <ligand>
        <name>substrate</name>
    </ligand>
</feature>
<dbReference type="GO" id="GO:0006046">
    <property type="term" value="P:N-acetylglucosamine catabolic process"/>
    <property type="evidence" value="ECO:0007669"/>
    <property type="project" value="TreeGrafter"/>
</dbReference>
<dbReference type="PIRSF" id="PIRSF038994">
    <property type="entry name" value="NagA"/>
    <property type="match status" value="1"/>
</dbReference>
<dbReference type="OrthoDB" id="9776488at2"/>
<dbReference type="GO" id="GO:0046872">
    <property type="term" value="F:metal ion binding"/>
    <property type="evidence" value="ECO:0007669"/>
    <property type="project" value="UniProtKB-KW"/>
</dbReference>
<evidence type="ECO:0000256" key="2">
    <source>
        <dbReference type="ARBA" id="ARBA00022723"/>
    </source>
</evidence>
<dbReference type="STRING" id="167539.Pro_0192"/>
<feature type="active site" description="Proton donor/acceptor" evidence="5">
    <location>
        <position position="280"/>
    </location>
</feature>
<keyword evidence="9" id="KW-1185">Reference proteome</keyword>
<evidence type="ECO:0000256" key="7">
    <source>
        <dbReference type="PIRSR" id="PIRSR038994-3"/>
    </source>
</evidence>
<evidence type="ECO:0000256" key="1">
    <source>
        <dbReference type="ARBA" id="ARBA00010716"/>
    </source>
</evidence>
<keyword evidence="3 4" id="KW-0378">Hydrolase</keyword>
<gene>
    <name evidence="8" type="primary">nagA</name>
    <name evidence="8" type="ordered locus">Pro_0192</name>
</gene>
<dbReference type="RefSeq" id="WP_011124347.1">
    <property type="nucleotide sequence ID" value="NC_005042.1"/>
</dbReference>
<dbReference type="InterPro" id="IPR032466">
    <property type="entry name" value="Metal_Hydrolase"/>
</dbReference>
<comment type="similarity">
    <text evidence="1 4">Belongs to the metallo-dependent hydrolases superfamily. NagA family.</text>
</comment>
<feature type="binding site" evidence="6">
    <location>
        <position position="258"/>
    </location>
    <ligand>
        <name>substrate</name>
    </ligand>
</feature>
<feature type="binding site" evidence="6">
    <location>
        <position position="147"/>
    </location>
    <ligand>
        <name>substrate</name>
    </ligand>
</feature>
<dbReference type="eggNOG" id="COG1820">
    <property type="taxonomic scope" value="Bacteria"/>
</dbReference>
<evidence type="ECO:0000256" key="6">
    <source>
        <dbReference type="PIRSR" id="PIRSR038994-2"/>
    </source>
</evidence>
<dbReference type="PANTHER" id="PTHR11113:SF14">
    <property type="entry name" value="N-ACETYLGLUCOSAMINE-6-PHOSPHATE DEACETYLASE"/>
    <property type="match status" value="1"/>
</dbReference>
<feature type="binding site" evidence="7">
    <location>
        <position position="202"/>
    </location>
    <ligand>
        <name>Zn(2+)</name>
        <dbReference type="ChEBI" id="CHEBI:29105"/>
    </ligand>
</feature>
<evidence type="ECO:0000256" key="3">
    <source>
        <dbReference type="ARBA" id="ARBA00022801"/>
    </source>
</evidence>
<feature type="binding site" evidence="7">
    <location>
        <position position="136"/>
    </location>
    <ligand>
        <name>Zn(2+)</name>
        <dbReference type="ChEBI" id="CHEBI:29105"/>
    </ligand>
</feature>
<dbReference type="SUPFAM" id="SSF51556">
    <property type="entry name" value="Metallo-dependent hydrolases"/>
    <property type="match status" value="1"/>
</dbReference>
<name>Q7VE22_PROMA</name>
<feature type="binding site" evidence="6">
    <location>
        <position position="234"/>
    </location>
    <ligand>
        <name>substrate</name>
    </ligand>
</feature>
<dbReference type="KEGG" id="pma:Pro_0192"/>
<dbReference type="EnsemblBacteria" id="AAP99238">
    <property type="protein sequence ID" value="AAP99238"/>
    <property type="gene ID" value="Pro_0192"/>
</dbReference>
<organism evidence="8 9">
    <name type="scientific">Prochlorococcus marinus (strain SARG / CCMP1375 / SS120)</name>
    <dbReference type="NCBI Taxonomy" id="167539"/>
    <lineage>
        <taxon>Bacteria</taxon>
        <taxon>Bacillati</taxon>
        <taxon>Cyanobacteriota</taxon>
        <taxon>Cyanophyceae</taxon>
        <taxon>Synechococcales</taxon>
        <taxon>Prochlorococcaceae</taxon>
        <taxon>Prochlorococcus</taxon>
    </lineage>
</organism>
<evidence type="ECO:0000313" key="8">
    <source>
        <dbReference type="EMBL" id="AAP99238.1"/>
    </source>
</evidence>
<dbReference type="Gene3D" id="3.20.20.140">
    <property type="entry name" value="Metal-dependent hydrolases"/>
    <property type="match status" value="1"/>
</dbReference>
<dbReference type="Proteomes" id="UP000001420">
    <property type="component" value="Chromosome"/>
</dbReference>
<dbReference type="AlphaFoldDB" id="Q7VE22"/>
<keyword evidence="4" id="KW-0119">Carbohydrate metabolism</keyword>
<dbReference type="InterPro" id="IPR003764">
    <property type="entry name" value="GlcNAc_6-P_deAcase"/>
</dbReference>
<keyword evidence="2 7" id="KW-0479">Metal-binding</keyword>
<dbReference type="GO" id="GO:0008448">
    <property type="term" value="F:N-acetylglucosamine-6-phosphate deacetylase activity"/>
    <property type="evidence" value="ECO:0007669"/>
    <property type="project" value="InterPro"/>
</dbReference>
<evidence type="ECO:0000256" key="5">
    <source>
        <dbReference type="PIRSR" id="PIRSR038994-1"/>
    </source>
</evidence>
<dbReference type="EMBL" id="AE017126">
    <property type="protein sequence ID" value="AAP99238.1"/>
    <property type="molecule type" value="Genomic_DNA"/>
</dbReference>
<protein>
    <submittedName>
        <fullName evidence="8">N-acetylglucosamine-6-phosphate deacetylase</fullName>
    </submittedName>
</protein>
<feature type="binding site" evidence="7">
    <location>
        <position position="223"/>
    </location>
    <ligand>
        <name>Zn(2+)</name>
        <dbReference type="ChEBI" id="CHEBI:29105"/>
    </ligand>
</feature>
<accession>Q7VE22</accession>
<evidence type="ECO:0000313" key="9">
    <source>
        <dbReference type="Proteomes" id="UP000001420"/>
    </source>
</evidence>